<dbReference type="Proteomes" id="UP000294927">
    <property type="component" value="Unassembled WGS sequence"/>
</dbReference>
<dbReference type="Pfam" id="PF09534">
    <property type="entry name" value="Trp_oprn_chp"/>
    <property type="match status" value="2"/>
</dbReference>
<proteinExistence type="predicted"/>
<comment type="caution">
    <text evidence="3">The sequence shown here is derived from an EMBL/GenBank/DDBJ whole genome shotgun (WGS) entry which is preliminary data.</text>
</comment>
<dbReference type="EMBL" id="SOCP01000011">
    <property type="protein sequence ID" value="TDV46225.1"/>
    <property type="molecule type" value="Genomic_DNA"/>
</dbReference>
<keyword evidence="2" id="KW-0472">Membrane</keyword>
<reference evidence="3 4" key="1">
    <citation type="submission" date="2019-03" db="EMBL/GenBank/DDBJ databases">
        <title>Genomic Encyclopedia of Archaeal and Bacterial Type Strains, Phase II (KMG-II): from individual species to whole genera.</title>
        <authorList>
            <person name="Goeker M."/>
        </authorList>
    </citation>
    <scope>NUCLEOTIDE SEQUENCE [LARGE SCALE GENOMIC DNA]</scope>
    <source>
        <strain evidence="3 4">DSM 45499</strain>
    </source>
</reference>
<keyword evidence="2 3" id="KW-0812">Transmembrane</keyword>
<accession>A0A4R7VB77</accession>
<keyword evidence="4" id="KW-1185">Reference proteome</keyword>
<protein>
    <submittedName>
        <fullName evidence="3">Tryptophan-associated transmembrane protein</fullName>
    </submittedName>
</protein>
<feature type="region of interest" description="Disordered" evidence="1">
    <location>
        <begin position="123"/>
        <end position="148"/>
    </location>
</feature>
<gene>
    <name evidence="3" type="ORF">CLV71_111183</name>
</gene>
<feature type="transmembrane region" description="Helical" evidence="2">
    <location>
        <begin position="55"/>
        <end position="74"/>
    </location>
</feature>
<evidence type="ECO:0000256" key="1">
    <source>
        <dbReference type="SAM" id="MobiDB-lite"/>
    </source>
</evidence>
<evidence type="ECO:0000313" key="3">
    <source>
        <dbReference type="EMBL" id="TDV46225.1"/>
    </source>
</evidence>
<dbReference type="AlphaFoldDB" id="A0A4R7VB77"/>
<evidence type="ECO:0000256" key="2">
    <source>
        <dbReference type="SAM" id="Phobius"/>
    </source>
</evidence>
<organism evidence="3 4">
    <name type="scientific">Actinophytocola oryzae</name>
    <dbReference type="NCBI Taxonomy" id="502181"/>
    <lineage>
        <taxon>Bacteria</taxon>
        <taxon>Bacillati</taxon>
        <taxon>Actinomycetota</taxon>
        <taxon>Actinomycetes</taxon>
        <taxon>Pseudonocardiales</taxon>
        <taxon>Pseudonocardiaceae</taxon>
    </lineage>
</organism>
<feature type="transmembrane region" description="Helical" evidence="2">
    <location>
        <begin position="28"/>
        <end position="48"/>
    </location>
</feature>
<evidence type="ECO:0000313" key="4">
    <source>
        <dbReference type="Proteomes" id="UP000294927"/>
    </source>
</evidence>
<keyword evidence="2" id="KW-1133">Transmembrane helix</keyword>
<sequence length="148" mass="15296">MVVVSLLGTAAALWGATKVSWGSDHQLGSSFDAVALLALASVAGVFAVNGWVRRCLGAVIAVAGGFVCWQAIAAPGGENLLSGRGLALLGGVLFLAAGVLVVRYATTLPAMGARYQLVDAERRSGDPDKDMWDDLSHGEDPTRNERGT</sequence>
<name>A0A4R7VB77_9PSEU</name>
<dbReference type="InterPro" id="IPR019051">
    <property type="entry name" value="Trp_biosyn_TM_oprn/chp"/>
</dbReference>
<feature type="transmembrane region" description="Helical" evidence="2">
    <location>
        <begin position="86"/>
        <end position="106"/>
    </location>
</feature>